<dbReference type="Gramene" id="EFJ34162">
    <property type="protein sequence ID" value="EFJ34162"/>
    <property type="gene ID" value="SELMODRAFT_82698"/>
</dbReference>
<dbReference type="GO" id="GO:0005524">
    <property type="term" value="F:ATP binding"/>
    <property type="evidence" value="ECO:0007669"/>
    <property type="project" value="UniProtKB-KW"/>
</dbReference>
<evidence type="ECO:0000256" key="1">
    <source>
        <dbReference type="ARBA" id="ARBA00022598"/>
    </source>
</evidence>
<dbReference type="PANTHER" id="PTHR34378">
    <property type="entry name" value="GLUTAMATE--CYSTEINE LIGASE, CHLOROPLASTIC"/>
    <property type="match status" value="1"/>
</dbReference>
<sequence>QEAGFLNNIAEIVGTGVTLAEKLLRLYEGTWNKSVDPVFQELLFGATGLV</sequence>
<dbReference type="InterPro" id="IPR035434">
    <property type="entry name" value="GCL_bact_plant"/>
</dbReference>
<dbReference type="HOGENOM" id="CLU_3130425_0_0_1"/>
<gene>
    <name evidence="4" type="ORF">SELMODRAFT_82698</name>
</gene>
<dbReference type="AlphaFoldDB" id="D8R0X4"/>
<evidence type="ECO:0000256" key="2">
    <source>
        <dbReference type="ARBA" id="ARBA00022741"/>
    </source>
</evidence>
<evidence type="ECO:0000313" key="5">
    <source>
        <dbReference type="Proteomes" id="UP000001514"/>
    </source>
</evidence>
<protein>
    <submittedName>
        <fullName evidence="4">Uncharacterized protein</fullName>
    </submittedName>
</protein>
<organism evidence="5">
    <name type="scientific">Selaginella moellendorffii</name>
    <name type="common">Spikemoss</name>
    <dbReference type="NCBI Taxonomy" id="88036"/>
    <lineage>
        <taxon>Eukaryota</taxon>
        <taxon>Viridiplantae</taxon>
        <taxon>Streptophyta</taxon>
        <taxon>Embryophyta</taxon>
        <taxon>Tracheophyta</taxon>
        <taxon>Lycopodiopsida</taxon>
        <taxon>Selaginellales</taxon>
        <taxon>Selaginellaceae</taxon>
        <taxon>Selaginella</taxon>
    </lineage>
</organism>
<proteinExistence type="predicted"/>
<keyword evidence="1" id="KW-0436">Ligase</keyword>
<keyword evidence="5" id="KW-1185">Reference proteome</keyword>
<dbReference type="EMBL" id="GL377570">
    <property type="protein sequence ID" value="EFJ34162.1"/>
    <property type="molecule type" value="Genomic_DNA"/>
</dbReference>
<keyword evidence="3" id="KW-0067">ATP-binding</keyword>
<dbReference type="Proteomes" id="UP000001514">
    <property type="component" value="Unassembled WGS sequence"/>
</dbReference>
<dbReference type="STRING" id="88036.D8R0X4"/>
<reference evidence="4 5" key="1">
    <citation type="journal article" date="2011" name="Science">
        <title>The Selaginella genome identifies genetic changes associated with the evolution of vascular plants.</title>
        <authorList>
            <person name="Banks J.A."/>
            <person name="Nishiyama T."/>
            <person name="Hasebe M."/>
            <person name="Bowman J.L."/>
            <person name="Gribskov M."/>
            <person name="dePamphilis C."/>
            <person name="Albert V.A."/>
            <person name="Aono N."/>
            <person name="Aoyama T."/>
            <person name="Ambrose B.A."/>
            <person name="Ashton N.W."/>
            <person name="Axtell M.J."/>
            <person name="Barker E."/>
            <person name="Barker M.S."/>
            <person name="Bennetzen J.L."/>
            <person name="Bonawitz N.D."/>
            <person name="Chapple C."/>
            <person name="Cheng C."/>
            <person name="Correa L.G."/>
            <person name="Dacre M."/>
            <person name="DeBarry J."/>
            <person name="Dreyer I."/>
            <person name="Elias M."/>
            <person name="Engstrom E.M."/>
            <person name="Estelle M."/>
            <person name="Feng L."/>
            <person name="Finet C."/>
            <person name="Floyd S.K."/>
            <person name="Frommer W.B."/>
            <person name="Fujita T."/>
            <person name="Gramzow L."/>
            <person name="Gutensohn M."/>
            <person name="Harholt J."/>
            <person name="Hattori M."/>
            <person name="Heyl A."/>
            <person name="Hirai T."/>
            <person name="Hiwatashi Y."/>
            <person name="Ishikawa M."/>
            <person name="Iwata M."/>
            <person name="Karol K.G."/>
            <person name="Koehler B."/>
            <person name="Kolukisaoglu U."/>
            <person name="Kubo M."/>
            <person name="Kurata T."/>
            <person name="Lalonde S."/>
            <person name="Li K."/>
            <person name="Li Y."/>
            <person name="Litt A."/>
            <person name="Lyons E."/>
            <person name="Manning G."/>
            <person name="Maruyama T."/>
            <person name="Michael T.P."/>
            <person name="Mikami K."/>
            <person name="Miyazaki S."/>
            <person name="Morinaga S."/>
            <person name="Murata T."/>
            <person name="Mueller-Roeber B."/>
            <person name="Nelson D.R."/>
            <person name="Obara M."/>
            <person name="Oguri Y."/>
            <person name="Olmstead R.G."/>
            <person name="Onodera N."/>
            <person name="Petersen B.L."/>
            <person name="Pils B."/>
            <person name="Prigge M."/>
            <person name="Rensing S.A."/>
            <person name="Riano-Pachon D.M."/>
            <person name="Roberts A.W."/>
            <person name="Sato Y."/>
            <person name="Scheller H.V."/>
            <person name="Schulz B."/>
            <person name="Schulz C."/>
            <person name="Shakirov E.V."/>
            <person name="Shibagaki N."/>
            <person name="Shinohara N."/>
            <person name="Shippen D.E."/>
            <person name="Soerensen I."/>
            <person name="Sotooka R."/>
            <person name="Sugimoto N."/>
            <person name="Sugita M."/>
            <person name="Sumikawa N."/>
            <person name="Tanurdzic M."/>
            <person name="Theissen G."/>
            <person name="Ulvskov P."/>
            <person name="Wakazuki S."/>
            <person name="Weng J.K."/>
            <person name="Willats W.W."/>
            <person name="Wipf D."/>
            <person name="Wolf P.G."/>
            <person name="Yang L."/>
            <person name="Zimmer A.D."/>
            <person name="Zhu Q."/>
            <person name="Mitros T."/>
            <person name="Hellsten U."/>
            <person name="Loque D."/>
            <person name="Otillar R."/>
            <person name="Salamov A."/>
            <person name="Schmutz J."/>
            <person name="Shapiro H."/>
            <person name="Lindquist E."/>
            <person name="Lucas S."/>
            <person name="Rokhsar D."/>
            <person name="Grigoriev I.V."/>
        </authorList>
    </citation>
    <scope>NUCLEOTIDE SEQUENCE [LARGE SCALE GENOMIC DNA]</scope>
</reference>
<dbReference type="PANTHER" id="PTHR34378:SF1">
    <property type="entry name" value="GLUTAMATE--CYSTEINE LIGASE, CHLOROPLASTIC"/>
    <property type="match status" value="1"/>
</dbReference>
<dbReference type="InParanoid" id="D8R0X4"/>
<dbReference type="OMA" id="LYEGTWN"/>
<name>D8R0X4_SELML</name>
<evidence type="ECO:0000313" key="4">
    <source>
        <dbReference type="EMBL" id="EFJ34162.1"/>
    </source>
</evidence>
<keyword evidence="2" id="KW-0547">Nucleotide-binding</keyword>
<feature type="non-terminal residue" evidence="4">
    <location>
        <position position="1"/>
    </location>
</feature>
<dbReference type="GO" id="GO:0004357">
    <property type="term" value="F:glutamate-cysteine ligase activity"/>
    <property type="evidence" value="ECO:0007669"/>
    <property type="project" value="InterPro"/>
</dbReference>
<evidence type="ECO:0000256" key="3">
    <source>
        <dbReference type="ARBA" id="ARBA00022840"/>
    </source>
</evidence>
<dbReference type="Gene3D" id="3.30.590.20">
    <property type="match status" value="1"/>
</dbReference>
<dbReference type="KEGG" id="smo:SELMODRAFT_82698"/>
<dbReference type="GO" id="GO:0006750">
    <property type="term" value="P:glutathione biosynthetic process"/>
    <property type="evidence" value="ECO:0007669"/>
    <property type="project" value="InterPro"/>
</dbReference>
<accession>D8R0X4</accession>